<name>A0A2P2IY56_RHIMU</name>
<protein>
    <submittedName>
        <fullName evidence="2">Uncharacterized protein</fullName>
    </submittedName>
</protein>
<organism evidence="2">
    <name type="scientific">Rhizophora mucronata</name>
    <name type="common">Asiatic mangrove</name>
    <dbReference type="NCBI Taxonomy" id="61149"/>
    <lineage>
        <taxon>Eukaryota</taxon>
        <taxon>Viridiplantae</taxon>
        <taxon>Streptophyta</taxon>
        <taxon>Embryophyta</taxon>
        <taxon>Tracheophyta</taxon>
        <taxon>Spermatophyta</taxon>
        <taxon>Magnoliopsida</taxon>
        <taxon>eudicotyledons</taxon>
        <taxon>Gunneridae</taxon>
        <taxon>Pentapetalae</taxon>
        <taxon>rosids</taxon>
        <taxon>fabids</taxon>
        <taxon>Malpighiales</taxon>
        <taxon>Rhizophoraceae</taxon>
        <taxon>Rhizophora</taxon>
    </lineage>
</organism>
<dbReference type="AlphaFoldDB" id="A0A2P2IY56"/>
<evidence type="ECO:0000256" key="1">
    <source>
        <dbReference type="SAM" id="MobiDB-lite"/>
    </source>
</evidence>
<dbReference type="EMBL" id="GGEC01005668">
    <property type="protein sequence ID" value="MBW86151.1"/>
    <property type="molecule type" value="Transcribed_RNA"/>
</dbReference>
<feature type="compositionally biased region" description="Polar residues" evidence="1">
    <location>
        <begin position="16"/>
        <end position="27"/>
    </location>
</feature>
<proteinExistence type="predicted"/>
<evidence type="ECO:0000313" key="2">
    <source>
        <dbReference type="EMBL" id="MBW86151.1"/>
    </source>
</evidence>
<reference evidence="2" key="1">
    <citation type="submission" date="2018-02" db="EMBL/GenBank/DDBJ databases">
        <title>Rhizophora mucronata_Transcriptome.</title>
        <authorList>
            <person name="Meera S.P."/>
            <person name="Sreeshan A."/>
            <person name="Augustine A."/>
        </authorList>
    </citation>
    <scope>NUCLEOTIDE SEQUENCE</scope>
    <source>
        <tissue evidence="2">Leaf</tissue>
    </source>
</reference>
<sequence length="27" mass="3156">MAHHIPIQDITRIPKTETNPQRNKTKS</sequence>
<accession>A0A2P2IY56</accession>
<feature type="region of interest" description="Disordered" evidence="1">
    <location>
        <begin position="1"/>
        <end position="27"/>
    </location>
</feature>